<gene>
    <name evidence="1" type="ORF">RPERSI_LOCUS31247</name>
</gene>
<feature type="non-terminal residue" evidence="1">
    <location>
        <position position="1"/>
    </location>
</feature>
<protein>
    <submittedName>
        <fullName evidence="1">6301_t:CDS:1</fullName>
    </submittedName>
</protein>
<evidence type="ECO:0000313" key="2">
    <source>
        <dbReference type="Proteomes" id="UP000789920"/>
    </source>
</evidence>
<proteinExistence type="predicted"/>
<dbReference type="EMBL" id="CAJVQC010125290">
    <property type="protein sequence ID" value="CAG8839962.1"/>
    <property type="molecule type" value="Genomic_DNA"/>
</dbReference>
<keyword evidence="2" id="KW-1185">Reference proteome</keyword>
<organism evidence="1 2">
    <name type="scientific">Racocetra persica</name>
    <dbReference type="NCBI Taxonomy" id="160502"/>
    <lineage>
        <taxon>Eukaryota</taxon>
        <taxon>Fungi</taxon>
        <taxon>Fungi incertae sedis</taxon>
        <taxon>Mucoromycota</taxon>
        <taxon>Glomeromycotina</taxon>
        <taxon>Glomeromycetes</taxon>
        <taxon>Diversisporales</taxon>
        <taxon>Gigasporaceae</taxon>
        <taxon>Racocetra</taxon>
    </lineage>
</organism>
<dbReference type="Proteomes" id="UP000789920">
    <property type="component" value="Unassembled WGS sequence"/>
</dbReference>
<sequence length="85" mass="9551">ANQENKFKHYSLPANALNGQKLQKIVSNYDFSATITNVPTNDTQSLSLRDYQLADVKFLSRLKSGAIFSEMRTGKTPIALKVFQQ</sequence>
<evidence type="ECO:0000313" key="1">
    <source>
        <dbReference type="EMBL" id="CAG8839962.1"/>
    </source>
</evidence>
<reference evidence="1" key="1">
    <citation type="submission" date="2021-06" db="EMBL/GenBank/DDBJ databases">
        <authorList>
            <person name="Kallberg Y."/>
            <person name="Tangrot J."/>
            <person name="Rosling A."/>
        </authorList>
    </citation>
    <scope>NUCLEOTIDE SEQUENCE</scope>
    <source>
        <strain evidence="1">MA461A</strain>
    </source>
</reference>
<name>A0ACA9SKT4_9GLOM</name>
<accession>A0ACA9SKT4</accession>
<comment type="caution">
    <text evidence="1">The sequence shown here is derived from an EMBL/GenBank/DDBJ whole genome shotgun (WGS) entry which is preliminary data.</text>
</comment>